<evidence type="ECO:0000313" key="4">
    <source>
        <dbReference type="Proteomes" id="UP001159641"/>
    </source>
</evidence>
<dbReference type="Proteomes" id="UP001159641">
    <property type="component" value="Unassembled WGS sequence"/>
</dbReference>
<protein>
    <recommendedName>
        <fullName evidence="2">Peptidase S1 domain-containing protein</fullName>
    </recommendedName>
</protein>
<dbReference type="InterPro" id="IPR001254">
    <property type="entry name" value="Trypsin_dom"/>
</dbReference>
<dbReference type="SMART" id="SM00020">
    <property type="entry name" value="Tryp_SPc"/>
    <property type="match status" value="1"/>
</dbReference>
<evidence type="ECO:0000259" key="2">
    <source>
        <dbReference type="PROSITE" id="PS50240"/>
    </source>
</evidence>
<dbReference type="PROSITE" id="PS00134">
    <property type="entry name" value="TRYPSIN_HIS"/>
    <property type="match status" value="1"/>
</dbReference>
<evidence type="ECO:0000256" key="1">
    <source>
        <dbReference type="ARBA" id="ARBA00023157"/>
    </source>
</evidence>
<dbReference type="SUPFAM" id="SSF50494">
    <property type="entry name" value="Trypsin-like serine proteases"/>
    <property type="match status" value="1"/>
</dbReference>
<dbReference type="InterPro" id="IPR009003">
    <property type="entry name" value="Peptidase_S1_PA"/>
</dbReference>
<dbReference type="AlphaFoldDB" id="A0AB34HHX3"/>
<dbReference type="GO" id="GO:0006508">
    <property type="term" value="P:proteolysis"/>
    <property type="evidence" value="ECO:0007669"/>
    <property type="project" value="InterPro"/>
</dbReference>
<name>A0AB34HHX3_ESCRO</name>
<proteinExistence type="predicted"/>
<dbReference type="EMBL" id="JAIQCJ010001201">
    <property type="protein sequence ID" value="KAJ8791868.1"/>
    <property type="molecule type" value="Genomic_DNA"/>
</dbReference>
<reference evidence="3 4" key="1">
    <citation type="submission" date="2022-11" db="EMBL/GenBank/DDBJ databases">
        <title>Whole genome sequence of Eschrichtius robustus ER-17-0199.</title>
        <authorList>
            <person name="Bruniche-Olsen A."/>
            <person name="Black A.N."/>
            <person name="Fields C.J."/>
            <person name="Walden K."/>
            <person name="Dewoody J.A."/>
        </authorList>
    </citation>
    <scope>NUCLEOTIDE SEQUENCE [LARGE SCALE GENOMIC DNA]</scope>
    <source>
        <strain evidence="3">ER-17-0199</strain>
        <tissue evidence="3">Blubber</tissue>
    </source>
</reference>
<comment type="caution">
    <text evidence="3">The sequence shown here is derived from an EMBL/GenBank/DDBJ whole genome shotgun (WGS) entry which is preliminary data.</text>
</comment>
<dbReference type="GO" id="GO:0007340">
    <property type="term" value="P:acrosome reaction"/>
    <property type="evidence" value="ECO:0007669"/>
    <property type="project" value="TreeGrafter"/>
</dbReference>
<dbReference type="PANTHER" id="PTHR24252:SF8">
    <property type="entry name" value="ACROSIN"/>
    <property type="match status" value="1"/>
</dbReference>
<dbReference type="GO" id="GO:0004252">
    <property type="term" value="F:serine-type endopeptidase activity"/>
    <property type="evidence" value="ECO:0007669"/>
    <property type="project" value="InterPro"/>
</dbReference>
<gene>
    <name evidence="3" type="ORF">J1605_020590</name>
</gene>
<dbReference type="PANTHER" id="PTHR24252">
    <property type="entry name" value="ACROSIN-RELATED"/>
    <property type="match status" value="1"/>
</dbReference>
<dbReference type="Gene3D" id="2.40.10.10">
    <property type="entry name" value="Trypsin-like serine proteases"/>
    <property type="match status" value="3"/>
</dbReference>
<keyword evidence="4" id="KW-1185">Reference proteome</keyword>
<dbReference type="InterPro" id="IPR018114">
    <property type="entry name" value="TRYPSIN_HIS"/>
</dbReference>
<keyword evidence="1" id="KW-1015">Disulfide bond</keyword>
<sequence>MPPLEYFLEPVASCPITAATAPLLSRPPGSHTLELPLLSQDPSSSPLGPCGSRFRQNQQGGTRIIGGQAAALGAWPWMVSLQIFTYHNNRRYHVCGGTLLNSHWLLTAAHCFRNKKYPEKQRRVPCPGPLTGGWCAPPGEADGRHKENLGVFSMGSRLCLEPRAPRTSPILQEARVDIIDLDLCNSTMWYNGRIRSTNVCAGYPEGKIDTCQETHDNPHPPHIPEQLLVHLNFTTAACVYGSRETYDCKNASQSL</sequence>
<organism evidence="3 4">
    <name type="scientific">Eschrichtius robustus</name>
    <name type="common">California gray whale</name>
    <name type="synonym">Eschrichtius gibbosus</name>
    <dbReference type="NCBI Taxonomy" id="9764"/>
    <lineage>
        <taxon>Eukaryota</taxon>
        <taxon>Metazoa</taxon>
        <taxon>Chordata</taxon>
        <taxon>Craniata</taxon>
        <taxon>Vertebrata</taxon>
        <taxon>Euteleostomi</taxon>
        <taxon>Mammalia</taxon>
        <taxon>Eutheria</taxon>
        <taxon>Laurasiatheria</taxon>
        <taxon>Artiodactyla</taxon>
        <taxon>Whippomorpha</taxon>
        <taxon>Cetacea</taxon>
        <taxon>Mysticeti</taxon>
        <taxon>Eschrichtiidae</taxon>
        <taxon>Eschrichtius</taxon>
    </lineage>
</organism>
<feature type="domain" description="Peptidase S1" evidence="2">
    <location>
        <begin position="64"/>
        <end position="255"/>
    </location>
</feature>
<evidence type="ECO:0000313" key="3">
    <source>
        <dbReference type="EMBL" id="KAJ8791868.1"/>
    </source>
</evidence>
<dbReference type="Pfam" id="PF00089">
    <property type="entry name" value="Trypsin"/>
    <property type="match status" value="1"/>
</dbReference>
<dbReference type="PROSITE" id="PS50240">
    <property type="entry name" value="TRYPSIN_DOM"/>
    <property type="match status" value="1"/>
</dbReference>
<accession>A0AB34HHX3</accession>
<dbReference type="InterPro" id="IPR043504">
    <property type="entry name" value="Peptidase_S1_PA_chymotrypsin"/>
</dbReference>